<dbReference type="GO" id="GO:0003677">
    <property type="term" value="F:DNA binding"/>
    <property type="evidence" value="ECO:0007669"/>
    <property type="project" value="UniProtKB-KW"/>
</dbReference>
<dbReference type="Gene3D" id="1.10.1740.10">
    <property type="match status" value="1"/>
</dbReference>
<dbReference type="CDD" id="cd06171">
    <property type="entry name" value="Sigma70_r4"/>
    <property type="match status" value="1"/>
</dbReference>
<keyword evidence="2" id="KW-0805">Transcription regulation</keyword>
<keyword evidence="5" id="KW-0804">Transcription</keyword>
<dbReference type="PANTHER" id="PTHR43133:SF50">
    <property type="entry name" value="ECF RNA POLYMERASE SIGMA FACTOR SIGM"/>
    <property type="match status" value="1"/>
</dbReference>
<dbReference type="EMBL" id="LT607409">
    <property type="protein sequence ID" value="SCF10220.1"/>
    <property type="molecule type" value="Genomic_DNA"/>
</dbReference>
<feature type="domain" description="RNA polymerase sigma-70 region 2" evidence="6">
    <location>
        <begin position="17"/>
        <end position="76"/>
    </location>
</feature>
<dbReference type="InterPro" id="IPR013249">
    <property type="entry name" value="RNA_pol_sigma70_r4_t2"/>
</dbReference>
<accession>A0A1C4XNW8</accession>
<dbReference type="Gene3D" id="1.10.10.10">
    <property type="entry name" value="Winged helix-like DNA-binding domain superfamily/Winged helix DNA-binding domain"/>
    <property type="match status" value="1"/>
</dbReference>
<dbReference type="Pfam" id="PF08281">
    <property type="entry name" value="Sigma70_r4_2"/>
    <property type="match status" value="1"/>
</dbReference>
<dbReference type="InterPro" id="IPR014284">
    <property type="entry name" value="RNA_pol_sigma-70_dom"/>
</dbReference>
<gene>
    <name evidence="8" type="ORF">GA0070612_3809</name>
</gene>
<reference evidence="9" key="1">
    <citation type="submission" date="2016-06" db="EMBL/GenBank/DDBJ databases">
        <authorList>
            <person name="Varghese N."/>
            <person name="Submissions Spin"/>
        </authorList>
    </citation>
    <scope>NUCLEOTIDE SEQUENCE [LARGE SCALE GENOMIC DNA]</scope>
    <source>
        <strain evidence="9">DSM 45160</strain>
    </source>
</reference>
<comment type="similarity">
    <text evidence="1">Belongs to the sigma-70 factor family. ECF subfamily.</text>
</comment>
<dbReference type="RefSeq" id="WP_088989121.1">
    <property type="nucleotide sequence ID" value="NZ_LT607409.1"/>
</dbReference>
<evidence type="ECO:0000256" key="4">
    <source>
        <dbReference type="ARBA" id="ARBA00023125"/>
    </source>
</evidence>
<dbReference type="Proteomes" id="UP000198224">
    <property type="component" value="Chromosome I"/>
</dbReference>
<dbReference type="AlphaFoldDB" id="A0A1C4XNW8"/>
<evidence type="ECO:0000256" key="2">
    <source>
        <dbReference type="ARBA" id="ARBA00023015"/>
    </source>
</evidence>
<evidence type="ECO:0000313" key="8">
    <source>
        <dbReference type="EMBL" id="SCF10220.1"/>
    </source>
</evidence>
<dbReference type="GO" id="GO:0006352">
    <property type="term" value="P:DNA-templated transcription initiation"/>
    <property type="evidence" value="ECO:0007669"/>
    <property type="project" value="InterPro"/>
</dbReference>
<evidence type="ECO:0000256" key="3">
    <source>
        <dbReference type="ARBA" id="ARBA00023082"/>
    </source>
</evidence>
<dbReference type="InterPro" id="IPR013325">
    <property type="entry name" value="RNA_pol_sigma_r2"/>
</dbReference>
<keyword evidence="4" id="KW-0238">DNA-binding</keyword>
<dbReference type="InterPro" id="IPR013324">
    <property type="entry name" value="RNA_pol_sigma_r3/r4-like"/>
</dbReference>
<dbReference type="SUPFAM" id="SSF88946">
    <property type="entry name" value="Sigma2 domain of RNA polymerase sigma factors"/>
    <property type="match status" value="1"/>
</dbReference>
<evidence type="ECO:0000259" key="6">
    <source>
        <dbReference type="Pfam" id="PF04542"/>
    </source>
</evidence>
<dbReference type="PANTHER" id="PTHR43133">
    <property type="entry name" value="RNA POLYMERASE ECF-TYPE SIGMA FACTO"/>
    <property type="match status" value="1"/>
</dbReference>
<evidence type="ECO:0000256" key="5">
    <source>
        <dbReference type="ARBA" id="ARBA00023163"/>
    </source>
</evidence>
<organism evidence="8 9">
    <name type="scientific">Micromonospora chokoriensis</name>
    <dbReference type="NCBI Taxonomy" id="356851"/>
    <lineage>
        <taxon>Bacteria</taxon>
        <taxon>Bacillati</taxon>
        <taxon>Actinomycetota</taxon>
        <taxon>Actinomycetes</taxon>
        <taxon>Micromonosporales</taxon>
        <taxon>Micromonosporaceae</taxon>
        <taxon>Micromonospora</taxon>
    </lineage>
</organism>
<name>A0A1C4XNW8_9ACTN</name>
<dbReference type="NCBIfam" id="TIGR02937">
    <property type="entry name" value="sigma70-ECF"/>
    <property type="match status" value="1"/>
</dbReference>
<keyword evidence="9" id="KW-1185">Reference proteome</keyword>
<dbReference type="InterPro" id="IPR007627">
    <property type="entry name" value="RNA_pol_sigma70_r2"/>
</dbReference>
<evidence type="ECO:0000256" key="1">
    <source>
        <dbReference type="ARBA" id="ARBA00010641"/>
    </source>
</evidence>
<dbReference type="InterPro" id="IPR039425">
    <property type="entry name" value="RNA_pol_sigma-70-like"/>
</dbReference>
<dbReference type="GO" id="GO:0016987">
    <property type="term" value="F:sigma factor activity"/>
    <property type="evidence" value="ECO:0007669"/>
    <property type="project" value="UniProtKB-KW"/>
</dbReference>
<sequence>MASWERVLTDLVNTRGVALKRYAYLLCGDDSDAEDLVQDALVRAFTLHRRDEIENPEQYVRRTVLNLYLDRVRRRGVWRRVMPLAVAPDRTDDDSGAVDARYDLRTALLALAPQQRACVVLYYHVDLPIPEIAAQLGCAVGTVKRHLHDARRRLARLLHDDTRKDDRAVR</sequence>
<feature type="domain" description="RNA polymerase sigma factor 70 region 4 type 2" evidence="7">
    <location>
        <begin position="103"/>
        <end position="154"/>
    </location>
</feature>
<evidence type="ECO:0000259" key="7">
    <source>
        <dbReference type="Pfam" id="PF08281"/>
    </source>
</evidence>
<dbReference type="Pfam" id="PF04542">
    <property type="entry name" value="Sigma70_r2"/>
    <property type="match status" value="1"/>
</dbReference>
<keyword evidence="3" id="KW-0731">Sigma factor</keyword>
<proteinExistence type="inferred from homology"/>
<evidence type="ECO:0000313" key="9">
    <source>
        <dbReference type="Proteomes" id="UP000198224"/>
    </source>
</evidence>
<protein>
    <submittedName>
        <fullName evidence="8">RNA polymerase sigma factor, sigma-70 family</fullName>
    </submittedName>
</protein>
<dbReference type="InterPro" id="IPR036388">
    <property type="entry name" value="WH-like_DNA-bd_sf"/>
</dbReference>
<dbReference type="SUPFAM" id="SSF88659">
    <property type="entry name" value="Sigma3 and sigma4 domains of RNA polymerase sigma factors"/>
    <property type="match status" value="1"/>
</dbReference>